<dbReference type="InterPro" id="IPR001867">
    <property type="entry name" value="OmpR/PhoB-type_DNA-bd"/>
</dbReference>
<dbReference type="Gene3D" id="6.10.250.690">
    <property type="match status" value="1"/>
</dbReference>
<dbReference type="InterPro" id="IPR011006">
    <property type="entry name" value="CheY-like_superfamily"/>
</dbReference>
<feature type="modified residue" description="4-aspartylphosphate" evidence="6">
    <location>
        <position position="48"/>
    </location>
</feature>
<evidence type="ECO:0000256" key="7">
    <source>
        <dbReference type="PROSITE-ProRule" id="PRU01091"/>
    </source>
</evidence>
<keyword evidence="2" id="KW-0902">Two-component regulatory system</keyword>
<accession>F8F8P3</accession>
<dbReference type="GO" id="GO:0032993">
    <property type="term" value="C:protein-DNA complex"/>
    <property type="evidence" value="ECO:0007669"/>
    <property type="project" value="TreeGrafter"/>
</dbReference>
<dbReference type="Gene3D" id="3.40.50.2300">
    <property type="match status" value="1"/>
</dbReference>
<dbReference type="KEGG" id="pms:KNP414_03397"/>
<keyword evidence="3" id="KW-0805">Transcription regulation</keyword>
<name>F8F8P3_PAEMK</name>
<dbReference type="InterPro" id="IPR039420">
    <property type="entry name" value="WalR-like"/>
</dbReference>
<dbReference type="PANTHER" id="PTHR48111:SF31">
    <property type="entry name" value="TRANSCRIPTIONAL REGULATORY PROTEIN YXDJ"/>
    <property type="match status" value="1"/>
</dbReference>
<dbReference type="GO" id="GO:0005829">
    <property type="term" value="C:cytosol"/>
    <property type="evidence" value="ECO:0007669"/>
    <property type="project" value="TreeGrafter"/>
</dbReference>
<dbReference type="InterPro" id="IPR036388">
    <property type="entry name" value="WH-like_DNA-bd_sf"/>
</dbReference>
<dbReference type="CDD" id="cd00383">
    <property type="entry name" value="trans_reg_C"/>
    <property type="match status" value="1"/>
</dbReference>
<evidence type="ECO:0000256" key="4">
    <source>
        <dbReference type="ARBA" id="ARBA00023125"/>
    </source>
</evidence>
<dbReference type="Pfam" id="PF00072">
    <property type="entry name" value="Response_reg"/>
    <property type="match status" value="1"/>
</dbReference>
<evidence type="ECO:0000256" key="6">
    <source>
        <dbReference type="PROSITE-ProRule" id="PRU00169"/>
    </source>
</evidence>
<reference evidence="12" key="1">
    <citation type="submission" date="2011-06" db="EMBL/GenBank/DDBJ databases">
        <title>Complete genome sequence of Paenibacillus mucilaginosus KNP414.</title>
        <authorList>
            <person name="Wang J."/>
            <person name="Hu S."/>
            <person name="Hu X."/>
            <person name="Zhang B."/>
            <person name="Dong D."/>
            <person name="Zhang S."/>
            <person name="Zhao K."/>
            <person name="Wu D."/>
        </authorList>
    </citation>
    <scope>NUCLEOTIDE SEQUENCE [LARGE SCALE GENOMIC DNA]</scope>
    <source>
        <strain evidence="12">KNP414</strain>
    </source>
</reference>
<dbReference type="Pfam" id="PF00486">
    <property type="entry name" value="Trans_reg_C"/>
    <property type="match status" value="1"/>
</dbReference>
<keyword evidence="4 7" id="KW-0238">DNA-binding</keyword>
<sequence>MICEDDTKLSELLQSHMQRYGFQSVIVEDFGQVLGQFQRTAPHLVLLDVNLPQYDGFYWCRQIRSVSTCPIIFISARSGGMDQVMALEYGADDYITKPLQIEVLIAKIRSQLRRVYGEYAAQTEEKIVQKAGLTLYPERLELHSGEQSVVLTKKEAVLLEALMRQHPRVTAREELLELLWDEQTYVDENTLNVNVARARKKLLELGVPDGIETIRGAGYRLQERIGSGTPSAGGTQERSMNKPSGGDLA</sequence>
<feature type="DNA-binding region" description="OmpR/PhoB-type" evidence="7">
    <location>
        <begin position="125"/>
        <end position="223"/>
    </location>
</feature>
<keyword evidence="5" id="KW-0804">Transcription</keyword>
<dbReference type="PANTHER" id="PTHR48111">
    <property type="entry name" value="REGULATOR OF RPOS"/>
    <property type="match status" value="1"/>
</dbReference>
<dbReference type="RefSeq" id="WP_013917113.1">
    <property type="nucleotide sequence ID" value="NC_015690.1"/>
</dbReference>
<evidence type="ECO:0000256" key="5">
    <source>
        <dbReference type="ARBA" id="ARBA00023163"/>
    </source>
</evidence>
<evidence type="ECO:0000256" key="2">
    <source>
        <dbReference type="ARBA" id="ARBA00023012"/>
    </source>
</evidence>
<evidence type="ECO:0000313" key="12">
    <source>
        <dbReference type="Proteomes" id="UP000006620"/>
    </source>
</evidence>
<dbReference type="AlphaFoldDB" id="F8F8P3"/>
<dbReference type="PROSITE" id="PS50110">
    <property type="entry name" value="RESPONSE_REGULATORY"/>
    <property type="match status" value="1"/>
</dbReference>
<organism evidence="11 12">
    <name type="scientific">Paenibacillus mucilaginosus (strain KNP414)</name>
    <dbReference type="NCBI Taxonomy" id="1036673"/>
    <lineage>
        <taxon>Bacteria</taxon>
        <taxon>Bacillati</taxon>
        <taxon>Bacillota</taxon>
        <taxon>Bacilli</taxon>
        <taxon>Bacillales</taxon>
        <taxon>Paenibacillaceae</taxon>
        <taxon>Paenibacillus</taxon>
    </lineage>
</organism>
<feature type="domain" description="OmpR/PhoB-type" evidence="10">
    <location>
        <begin position="125"/>
        <end position="223"/>
    </location>
</feature>
<dbReference type="GO" id="GO:0006355">
    <property type="term" value="P:regulation of DNA-templated transcription"/>
    <property type="evidence" value="ECO:0007669"/>
    <property type="project" value="InterPro"/>
</dbReference>
<evidence type="ECO:0000259" key="9">
    <source>
        <dbReference type="PROSITE" id="PS50110"/>
    </source>
</evidence>
<dbReference type="SUPFAM" id="SSF52172">
    <property type="entry name" value="CheY-like"/>
    <property type="match status" value="1"/>
</dbReference>
<dbReference type="SMART" id="SM00862">
    <property type="entry name" value="Trans_reg_C"/>
    <property type="match status" value="1"/>
</dbReference>
<dbReference type="CDD" id="cd18159">
    <property type="entry name" value="REC_OmpR_NsrR-like"/>
    <property type="match status" value="1"/>
</dbReference>
<dbReference type="GO" id="GO:0000156">
    <property type="term" value="F:phosphorelay response regulator activity"/>
    <property type="evidence" value="ECO:0007669"/>
    <property type="project" value="TreeGrafter"/>
</dbReference>
<dbReference type="InterPro" id="IPR001789">
    <property type="entry name" value="Sig_transdc_resp-reg_receiver"/>
</dbReference>
<evidence type="ECO:0000313" key="11">
    <source>
        <dbReference type="EMBL" id="AEI41955.1"/>
    </source>
</evidence>
<gene>
    <name evidence="11" type="ordered locus">KNP414_03397</name>
</gene>
<dbReference type="PATRIC" id="fig|1036673.3.peg.3119"/>
<dbReference type="SUPFAM" id="SSF46894">
    <property type="entry name" value="C-terminal effector domain of the bipartite response regulators"/>
    <property type="match status" value="1"/>
</dbReference>
<evidence type="ECO:0000256" key="1">
    <source>
        <dbReference type="ARBA" id="ARBA00022553"/>
    </source>
</evidence>
<proteinExistence type="predicted"/>
<evidence type="ECO:0000256" key="3">
    <source>
        <dbReference type="ARBA" id="ARBA00023015"/>
    </source>
</evidence>
<dbReference type="HOGENOM" id="CLU_000445_30_3_9"/>
<dbReference type="EMBL" id="CP002869">
    <property type="protein sequence ID" value="AEI41955.1"/>
    <property type="molecule type" value="Genomic_DNA"/>
</dbReference>
<reference evidence="11 12" key="2">
    <citation type="journal article" date="2013" name="Genome Announc.">
        <title>Genome Sequence of Growth-Improving Paenibacillus mucilaginosus Strain KNP414.</title>
        <authorList>
            <person name="Lu J.J."/>
            <person name="Wang J.F."/>
            <person name="Hu X.F."/>
        </authorList>
    </citation>
    <scope>NUCLEOTIDE SEQUENCE [LARGE SCALE GENOMIC DNA]</scope>
    <source>
        <strain evidence="11 12">KNP414</strain>
    </source>
</reference>
<dbReference type="PROSITE" id="PS51755">
    <property type="entry name" value="OMPR_PHOB"/>
    <property type="match status" value="1"/>
</dbReference>
<evidence type="ECO:0000256" key="8">
    <source>
        <dbReference type="SAM" id="MobiDB-lite"/>
    </source>
</evidence>
<dbReference type="SMART" id="SM00448">
    <property type="entry name" value="REC"/>
    <property type="match status" value="1"/>
</dbReference>
<dbReference type="GO" id="GO:0000976">
    <property type="term" value="F:transcription cis-regulatory region binding"/>
    <property type="evidence" value="ECO:0007669"/>
    <property type="project" value="TreeGrafter"/>
</dbReference>
<feature type="region of interest" description="Disordered" evidence="8">
    <location>
        <begin position="222"/>
        <end position="249"/>
    </location>
</feature>
<dbReference type="Gene3D" id="1.10.10.10">
    <property type="entry name" value="Winged helix-like DNA-binding domain superfamily/Winged helix DNA-binding domain"/>
    <property type="match status" value="1"/>
</dbReference>
<keyword evidence="1 6" id="KW-0597">Phosphoprotein</keyword>
<protein>
    <submittedName>
        <fullName evidence="11">Two component transcriptional regulator</fullName>
    </submittedName>
</protein>
<evidence type="ECO:0000259" key="10">
    <source>
        <dbReference type="PROSITE" id="PS51755"/>
    </source>
</evidence>
<feature type="domain" description="Response regulatory" evidence="9">
    <location>
        <begin position="1"/>
        <end position="112"/>
    </location>
</feature>
<feature type="compositionally biased region" description="Polar residues" evidence="8">
    <location>
        <begin position="228"/>
        <end position="242"/>
    </location>
</feature>
<dbReference type="Proteomes" id="UP000006620">
    <property type="component" value="Chromosome"/>
</dbReference>
<dbReference type="InterPro" id="IPR016032">
    <property type="entry name" value="Sig_transdc_resp-reg_C-effctor"/>
</dbReference>